<evidence type="ECO:0000313" key="1">
    <source>
        <dbReference type="EMBL" id="GBH19911.1"/>
    </source>
</evidence>
<proteinExistence type="predicted"/>
<evidence type="ECO:0000313" key="2">
    <source>
        <dbReference type="Proteomes" id="UP000248291"/>
    </source>
</evidence>
<dbReference type="Proteomes" id="UP000248291">
    <property type="component" value="Unassembled WGS sequence"/>
</dbReference>
<dbReference type="AlphaFoldDB" id="A0AAN4QA90"/>
<gene>
    <name evidence="1" type="ORF">KPSA3_05930</name>
</gene>
<reference evidence="1 2" key="1">
    <citation type="submission" date="2018-04" db="EMBL/GenBank/DDBJ databases">
        <title>Draft genome sequence of Pseudomonas syringae pv. actinidiae biovar 3 strains isolated from kiwifruit in Kagawa prefecture.</title>
        <authorList>
            <person name="Tabuchi M."/>
            <person name="Saito M."/>
            <person name="Fujiwara S."/>
            <person name="Sasa N."/>
            <person name="Akimitsu K."/>
            <person name="Gomi K."/>
            <person name="Konishi-Sugita S."/>
            <person name="Hamano K."/>
            <person name="Kataoka I."/>
        </authorList>
    </citation>
    <scope>NUCLEOTIDE SEQUENCE [LARGE SCALE GENOMIC DNA]</scope>
    <source>
        <strain evidence="1 2">MAFF212211</strain>
    </source>
</reference>
<protein>
    <submittedName>
        <fullName evidence="1">Uncharacterized protein</fullName>
    </submittedName>
</protein>
<organism evidence="1 2">
    <name type="scientific">Pseudomonas syringae pv. actinidiae</name>
    <dbReference type="NCBI Taxonomy" id="103796"/>
    <lineage>
        <taxon>Bacteria</taxon>
        <taxon>Pseudomonadati</taxon>
        <taxon>Pseudomonadota</taxon>
        <taxon>Gammaproteobacteria</taxon>
        <taxon>Pseudomonadales</taxon>
        <taxon>Pseudomonadaceae</taxon>
        <taxon>Pseudomonas</taxon>
        <taxon>Pseudomonas syringae</taxon>
    </lineage>
</organism>
<dbReference type="EMBL" id="BGKA01000236">
    <property type="protein sequence ID" value="GBH19911.1"/>
    <property type="molecule type" value="Genomic_DNA"/>
</dbReference>
<sequence>MCRFSKSKSQQLFLLMHLRLQRRSKKEFGDVFARTPKSCNAEVVELVDTQP</sequence>
<accession>A0AAN4QA90</accession>
<comment type="caution">
    <text evidence="1">The sequence shown here is derived from an EMBL/GenBank/DDBJ whole genome shotgun (WGS) entry which is preliminary data.</text>
</comment>
<name>A0AAN4QA90_PSESF</name>